<keyword evidence="5 7" id="KW-0472">Membrane</keyword>
<dbReference type="InterPro" id="IPR011701">
    <property type="entry name" value="MFS"/>
</dbReference>
<evidence type="ECO:0000313" key="9">
    <source>
        <dbReference type="EnsemblMetazoa" id="CLYHEMP007650.1"/>
    </source>
</evidence>
<evidence type="ECO:0000313" key="10">
    <source>
        <dbReference type="Proteomes" id="UP000594262"/>
    </source>
</evidence>
<dbReference type="Gene3D" id="1.20.1250.20">
    <property type="entry name" value="MFS general substrate transporter like domains"/>
    <property type="match status" value="1"/>
</dbReference>
<protein>
    <recommendedName>
        <fullName evidence="8">Major facilitator superfamily (MFS) profile domain-containing protein</fullName>
    </recommendedName>
</protein>
<feature type="transmembrane region" description="Helical" evidence="7">
    <location>
        <begin position="517"/>
        <end position="538"/>
    </location>
</feature>
<evidence type="ECO:0000256" key="6">
    <source>
        <dbReference type="SAM" id="MobiDB-lite"/>
    </source>
</evidence>
<evidence type="ECO:0000256" key="2">
    <source>
        <dbReference type="ARBA" id="ARBA00022448"/>
    </source>
</evidence>
<feature type="transmembrane region" description="Helical" evidence="7">
    <location>
        <begin position="108"/>
        <end position="129"/>
    </location>
</feature>
<dbReference type="GeneID" id="136802738"/>
<feature type="region of interest" description="Disordered" evidence="6">
    <location>
        <begin position="544"/>
        <end position="571"/>
    </location>
</feature>
<feature type="transmembrane region" description="Helical" evidence="7">
    <location>
        <begin position="135"/>
        <end position="155"/>
    </location>
</feature>
<dbReference type="InterPro" id="IPR020846">
    <property type="entry name" value="MFS_dom"/>
</dbReference>
<feature type="transmembrane region" description="Helical" evidence="7">
    <location>
        <begin position="404"/>
        <end position="426"/>
    </location>
</feature>
<dbReference type="RefSeq" id="XP_066915589.1">
    <property type="nucleotide sequence ID" value="XM_067059488.1"/>
</dbReference>
<keyword evidence="10" id="KW-1185">Reference proteome</keyword>
<dbReference type="PROSITE" id="PS50850">
    <property type="entry name" value="MFS"/>
    <property type="match status" value="1"/>
</dbReference>
<feature type="transmembrane region" description="Helical" evidence="7">
    <location>
        <begin position="162"/>
        <end position="187"/>
    </location>
</feature>
<keyword evidence="2" id="KW-0813">Transport</keyword>
<accession>A0A7M5V0U5</accession>
<proteinExistence type="predicted"/>
<dbReference type="Proteomes" id="UP000594262">
    <property type="component" value="Unplaced"/>
</dbReference>
<evidence type="ECO:0000256" key="7">
    <source>
        <dbReference type="SAM" id="Phobius"/>
    </source>
</evidence>
<dbReference type="PANTHER" id="PTHR23504">
    <property type="entry name" value="MAJOR FACILITATOR SUPERFAMILY DOMAIN-CONTAINING PROTEIN 10"/>
    <property type="match status" value="1"/>
</dbReference>
<feature type="domain" description="Major facilitator superfamily (MFS) profile" evidence="8">
    <location>
        <begin position="36"/>
        <end position="542"/>
    </location>
</feature>
<reference evidence="9" key="1">
    <citation type="submission" date="2021-01" db="UniProtKB">
        <authorList>
            <consortium name="EnsemblMetazoa"/>
        </authorList>
    </citation>
    <scope>IDENTIFICATION</scope>
</reference>
<dbReference type="EnsemblMetazoa" id="CLYHEMT007650.1">
    <property type="protein sequence ID" value="CLYHEMP007650.1"/>
    <property type="gene ID" value="CLYHEMG007650"/>
</dbReference>
<organism evidence="9 10">
    <name type="scientific">Clytia hemisphaerica</name>
    <dbReference type="NCBI Taxonomy" id="252671"/>
    <lineage>
        <taxon>Eukaryota</taxon>
        <taxon>Metazoa</taxon>
        <taxon>Cnidaria</taxon>
        <taxon>Hydrozoa</taxon>
        <taxon>Hydroidolina</taxon>
        <taxon>Leptothecata</taxon>
        <taxon>Obeliida</taxon>
        <taxon>Clytiidae</taxon>
        <taxon>Clytia</taxon>
    </lineage>
</organism>
<evidence type="ECO:0000256" key="1">
    <source>
        <dbReference type="ARBA" id="ARBA00004141"/>
    </source>
</evidence>
<feature type="transmembrane region" description="Helical" evidence="7">
    <location>
        <begin position="75"/>
        <end position="96"/>
    </location>
</feature>
<dbReference type="InterPro" id="IPR036259">
    <property type="entry name" value="MFS_trans_sf"/>
</dbReference>
<feature type="transmembrane region" description="Helical" evidence="7">
    <location>
        <begin position="376"/>
        <end position="397"/>
    </location>
</feature>
<feature type="transmembrane region" description="Helical" evidence="7">
    <location>
        <begin position="35"/>
        <end position="55"/>
    </location>
</feature>
<evidence type="ECO:0000256" key="5">
    <source>
        <dbReference type="ARBA" id="ARBA00023136"/>
    </source>
</evidence>
<comment type="subcellular location">
    <subcellularLocation>
        <location evidence="1">Membrane</location>
        <topology evidence="1">Multi-pass membrane protein</topology>
    </subcellularLocation>
</comment>
<feature type="transmembrane region" description="Helical" evidence="7">
    <location>
        <begin position="207"/>
        <end position="226"/>
    </location>
</feature>
<dbReference type="GO" id="GO:0016020">
    <property type="term" value="C:membrane"/>
    <property type="evidence" value="ECO:0007669"/>
    <property type="project" value="UniProtKB-SubCell"/>
</dbReference>
<evidence type="ECO:0000259" key="8">
    <source>
        <dbReference type="PROSITE" id="PS50850"/>
    </source>
</evidence>
<dbReference type="AlphaFoldDB" id="A0A7M5V0U5"/>
<dbReference type="PANTHER" id="PTHR23504:SF15">
    <property type="entry name" value="MAJOR FACILITATOR SUPERFAMILY (MFS) PROFILE DOMAIN-CONTAINING PROTEIN"/>
    <property type="match status" value="1"/>
</dbReference>
<dbReference type="OrthoDB" id="440553at2759"/>
<keyword evidence="4 7" id="KW-1133">Transmembrane helix</keyword>
<dbReference type="GO" id="GO:0022857">
    <property type="term" value="F:transmembrane transporter activity"/>
    <property type="evidence" value="ECO:0007669"/>
    <property type="project" value="InterPro"/>
</dbReference>
<dbReference type="Pfam" id="PF07690">
    <property type="entry name" value="MFS_1"/>
    <property type="match status" value="1"/>
</dbReference>
<evidence type="ECO:0000256" key="4">
    <source>
        <dbReference type="ARBA" id="ARBA00022989"/>
    </source>
</evidence>
<name>A0A7M5V0U5_9CNID</name>
<sequence>MERIKSWFGRCFRKKNQEEGSPEQITKKMTPLPKAVVAIVFSMIFFAAMAITMVFSFLPKLIKSFGISEVETGYYAGWVAASFFIGRIPCSFLWGWLSDVKGRRFSALLSLSAMSVTTLLFGLSNSYYWTLIFRGIQGCSNGVIIICKALIFVICDDTNLPLAMSVIMASYNVGIIIGPSLAGFLVFPHEQYPSIFSEDNIFSKYPILFPNMIIAVGFIVTIFLLFKWIPKDKKKSDMFNEKNYLLDPIDKTKPRYDNVMDESIQTSDDSVESALSTDDYMNVSVKLYTGDGLGYFQIIEPDAFMIQQPNRKLTLKEKWNSSKMKQVLSNKWCMVSCLLYGMCAFNSVGVDELLPLFLASSREYGGLGMTTRDIGLAYLISAAVMVVLLLTLLTWFSRRFGAKILMLVSLIGFGLAVPFIPLSGFIQNEKARWAALVINILLTKIPQSGQFLAINVIVNNTVGEDLVGSANGLAFGISSIGRMIAPSIVGSLQSWSLTNVKGIKGNSNPLGFPFNNFFPFFVIAIVSMFINSIIAFKIPSHLDNKPKSESEDNPDGQIGETGNHSKTNDDVFKEDTRVTDIKISYFNPSFKGDEVHL</sequence>
<keyword evidence="3 7" id="KW-0812">Transmembrane</keyword>
<dbReference type="SUPFAM" id="SSF103473">
    <property type="entry name" value="MFS general substrate transporter"/>
    <property type="match status" value="1"/>
</dbReference>
<feature type="transmembrane region" description="Helical" evidence="7">
    <location>
        <begin position="332"/>
        <end position="350"/>
    </location>
</feature>
<evidence type="ECO:0000256" key="3">
    <source>
        <dbReference type="ARBA" id="ARBA00022692"/>
    </source>
</evidence>